<protein>
    <submittedName>
        <fullName evidence="1">Uncharacterized protein</fullName>
    </submittedName>
</protein>
<keyword evidence="2" id="KW-1185">Reference proteome</keyword>
<gene>
    <name evidence="1" type="ORF">XYLVIOL_LOCUS3091</name>
</gene>
<proteinExistence type="predicted"/>
<dbReference type="EMBL" id="CAXAJV020001288">
    <property type="protein sequence ID" value="CAL7938100.1"/>
    <property type="molecule type" value="Genomic_DNA"/>
</dbReference>
<organism evidence="1 2">
    <name type="scientific">Xylocopa violacea</name>
    <name type="common">Violet carpenter bee</name>
    <name type="synonym">Apis violacea</name>
    <dbReference type="NCBI Taxonomy" id="135666"/>
    <lineage>
        <taxon>Eukaryota</taxon>
        <taxon>Metazoa</taxon>
        <taxon>Ecdysozoa</taxon>
        <taxon>Arthropoda</taxon>
        <taxon>Hexapoda</taxon>
        <taxon>Insecta</taxon>
        <taxon>Pterygota</taxon>
        <taxon>Neoptera</taxon>
        <taxon>Endopterygota</taxon>
        <taxon>Hymenoptera</taxon>
        <taxon>Apocrita</taxon>
        <taxon>Aculeata</taxon>
        <taxon>Apoidea</taxon>
        <taxon>Anthophila</taxon>
        <taxon>Apidae</taxon>
        <taxon>Xylocopa</taxon>
        <taxon>Xylocopa</taxon>
    </lineage>
</organism>
<sequence length="701" mass="80159">MVAMFFLDNMVADRDSPSRYCSQCESEYVNEIENAGYVDRESRNYQAAEVYLEEPRLEIARSDIIAERLRPTLIKYRPLSPTLLTNDKINHSVTAVYNNLEQGSNSIILKDNELCEKLYDKRKSKARRTLEMKCNEDLLNPACTGTAILPSSSSLKKNTKEINEETEEGSFERLLRRIAEMVNRINTNASLSTTKLNTLSGSDLKISTKYNLSPRDMSLIYRLTSVIDDDEHVGEVTLKESPTLNNQYFFSQANGEKISENEQHWHEEDYVEENTDDYIWFDLLHDTERHNLSNETYELINDMSFDKEPFKDHSSEDSDMLDLHTNTNTEQFDSSGECFRNDISDTANEIIAELNVNDTYVAISCLVNEIYQKVCNIVFCIQVNDRYTSLSATRRISTSPLSLTVKTNRTPGESETRQTNQDKHIFVVHEVIHHVIDAYEDIQQSLSDTSTATTEYSFKQVKDSANIKSKEERISDMVGTREKMELEMNKSSVLINSEEFNKEFCESMQVPSTAVPCDDLVKMNEEDNQSSVAATELHKINNSDAIFEFRTIVKKNQKSMDGKAIELNFRVERNHDIEKSIESEKLHSSDMERLEHSIISSSSNLSTRSENVDYVEQDINSNESPKREISKLHDIAEVSDPVEMCVECIYCTKFCTMNHDPECSSLPPIDEEEINETIINLNGIEGNDTNNKLGSPKNISP</sequence>
<evidence type="ECO:0000313" key="2">
    <source>
        <dbReference type="Proteomes" id="UP001642520"/>
    </source>
</evidence>
<dbReference type="Proteomes" id="UP001642520">
    <property type="component" value="Unassembled WGS sequence"/>
</dbReference>
<evidence type="ECO:0000313" key="1">
    <source>
        <dbReference type="EMBL" id="CAL7938100.1"/>
    </source>
</evidence>
<name>A0ABP1NEY9_XYLVO</name>
<comment type="caution">
    <text evidence="1">The sequence shown here is derived from an EMBL/GenBank/DDBJ whole genome shotgun (WGS) entry which is preliminary data.</text>
</comment>
<accession>A0ABP1NEY9</accession>
<reference evidence="1 2" key="1">
    <citation type="submission" date="2024-08" db="EMBL/GenBank/DDBJ databases">
        <authorList>
            <person name="Will J Nash"/>
            <person name="Angela Man"/>
            <person name="Seanna McTaggart"/>
            <person name="Kendall Baker"/>
            <person name="Tom Barker"/>
            <person name="Leah Catchpole"/>
            <person name="Alex Durrant"/>
            <person name="Karim Gharbi"/>
            <person name="Naomi Irish"/>
            <person name="Gemy Kaithakottil"/>
            <person name="Debby Ku"/>
            <person name="Aaliyah Providence"/>
            <person name="Felix Shaw"/>
            <person name="David Swarbreck"/>
            <person name="Chris Watkins"/>
            <person name="Ann M. McCartney"/>
            <person name="Giulio Formenti"/>
            <person name="Alice Mouton"/>
            <person name="Noel Vella"/>
            <person name="Bjorn M von Reumont"/>
            <person name="Adriana Vella"/>
            <person name="Wilfried Haerty"/>
        </authorList>
    </citation>
    <scope>NUCLEOTIDE SEQUENCE [LARGE SCALE GENOMIC DNA]</scope>
</reference>